<dbReference type="AlphaFoldDB" id="A0AAW1D3J2"/>
<comment type="caution">
    <text evidence="2">The sequence shown here is derived from an EMBL/GenBank/DDBJ whole genome shotgun (WGS) entry which is preliminary data.</text>
</comment>
<name>A0AAW1D3J2_9HEMI</name>
<dbReference type="Proteomes" id="UP001461498">
    <property type="component" value="Unassembled WGS sequence"/>
</dbReference>
<organism evidence="2 3">
    <name type="scientific">Rhynocoris fuscipes</name>
    <dbReference type="NCBI Taxonomy" id="488301"/>
    <lineage>
        <taxon>Eukaryota</taxon>
        <taxon>Metazoa</taxon>
        <taxon>Ecdysozoa</taxon>
        <taxon>Arthropoda</taxon>
        <taxon>Hexapoda</taxon>
        <taxon>Insecta</taxon>
        <taxon>Pterygota</taxon>
        <taxon>Neoptera</taxon>
        <taxon>Paraneoptera</taxon>
        <taxon>Hemiptera</taxon>
        <taxon>Heteroptera</taxon>
        <taxon>Panheteroptera</taxon>
        <taxon>Cimicomorpha</taxon>
        <taxon>Reduviidae</taxon>
        <taxon>Harpactorinae</taxon>
        <taxon>Harpactorini</taxon>
        <taxon>Rhynocoris</taxon>
    </lineage>
</organism>
<evidence type="ECO:0000313" key="2">
    <source>
        <dbReference type="EMBL" id="KAK9504494.1"/>
    </source>
</evidence>
<protein>
    <submittedName>
        <fullName evidence="2">Uncharacterized protein</fullName>
    </submittedName>
</protein>
<keyword evidence="1" id="KW-0472">Membrane</keyword>
<evidence type="ECO:0000313" key="3">
    <source>
        <dbReference type="Proteomes" id="UP001461498"/>
    </source>
</evidence>
<evidence type="ECO:0000256" key="1">
    <source>
        <dbReference type="SAM" id="Phobius"/>
    </source>
</evidence>
<proteinExistence type="predicted"/>
<accession>A0AAW1D3J2</accession>
<feature type="transmembrane region" description="Helical" evidence="1">
    <location>
        <begin position="38"/>
        <end position="67"/>
    </location>
</feature>
<dbReference type="EMBL" id="JAPXFL010000007">
    <property type="protein sequence ID" value="KAK9504494.1"/>
    <property type="molecule type" value="Genomic_DNA"/>
</dbReference>
<keyword evidence="1" id="KW-0812">Transmembrane</keyword>
<reference evidence="2 3" key="1">
    <citation type="submission" date="2022-12" db="EMBL/GenBank/DDBJ databases">
        <title>Chromosome-level genome assembly of true bugs.</title>
        <authorList>
            <person name="Ma L."/>
            <person name="Li H."/>
        </authorList>
    </citation>
    <scope>NUCLEOTIDE SEQUENCE [LARGE SCALE GENOMIC DNA]</scope>
    <source>
        <strain evidence="2">Lab_2022b</strain>
    </source>
</reference>
<sequence>MFYVYRRQLILVAILEAAVRLTKTVPHRIAGVIMAPVLVYPIMLLTIIPSAYNVSFFFKYFFVIIIYKRRGQICQRRKVMFSGKNFFFFLALTFLKGNYLF</sequence>
<keyword evidence="3" id="KW-1185">Reference proteome</keyword>
<keyword evidence="1" id="KW-1133">Transmembrane helix</keyword>
<gene>
    <name evidence="2" type="ORF">O3M35_010816</name>
</gene>